<keyword evidence="3 5" id="KW-1133">Transmembrane helix</keyword>
<evidence type="ECO:0000256" key="4">
    <source>
        <dbReference type="ARBA" id="ARBA00023136"/>
    </source>
</evidence>
<evidence type="ECO:0000256" key="2">
    <source>
        <dbReference type="ARBA" id="ARBA00022692"/>
    </source>
</evidence>
<dbReference type="PROSITE" id="PS50850">
    <property type="entry name" value="MFS"/>
    <property type="match status" value="1"/>
</dbReference>
<proteinExistence type="predicted"/>
<feature type="transmembrane region" description="Helical" evidence="5">
    <location>
        <begin position="221"/>
        <end position="241"/>
    </location>
</feature>
<dbReference type="InterPro" id="IPR020846">
    <property type="entry name" value="MFS_dom"/>
</dbReference>
<feature type="transmembrane region" description="Helical" evidence="5">
    <location>
        <begin position="161"/>
        <end position="181"/>
    </location>
</feature>
<dbReference type="EMBL" id="BJVJ01000068">
    <property type="protein sequence ID" value="GEL25914.1"/>
    <property type="molecule type" value="Genomic_DNA"/>
</dbReference>
<feature type="transmembrane region" description="Helical" evidence="5">
    <location>
        <begin position="307"/>
        <end position="325"/>
    </location>
</feature>
<dbReference type="InterPro" id="IPR052714">
    <property type="entry name" value="MFS_Exporter"/>
</dbReference>
<feature type="domain" description="Major facilitator superfamily (MFS) profile" evidence="6">
    <location>
        <begin position="9"/>
        <end position="395"/>
    </location>
</feature>
<protein>
    <submittedName>
        <fullName evidence="7">MFS transporter</fullName>
    </submittedName>
</protein>
<gene>
    <name evidence="7" type="ORF">PSU4_48680</name>
</gene>
<dbReference type="RefSeq" id="WP_147112974.1">
    <property type="nucleotide sequence ID" value="NZ_BJVJ01000068.1"/>
</dbReference>
<dbReference type="Gene3D" id="1.20.1250.20">
    <property type="entry name" value="MFS general substrate transporter like domains"/>
    <property type="match status" value="1"/>
</dbReference>
<feature type="transmembrane region" description="Helical" evidence="5">
    <location>
        <begin position="247"/>
        <end position="268"/>
    </location>
</feature>
<evidence type="ECO:0000259" key="6">
    <source>
        <dbReference type="PROSITE" id="PS50850"/>
    </source>
</evidence>
<keyword evidence="8" id="KW-1185">Reference proteome</keyword>
<accession>A0A511DQ90</accession>
<feature type="transmembrane region" description="Helical" evidence="5">
    <location>
        <begin position="44"/>
        <end position="67"/>
    </location>
</feature>
<comment type="caution">
    <text evidence="7">The sequence shown here is derived from an EMBL/GenBank/DDBJ whole genome shotgun (WGS) entry which is preliminary data.</text>
</comment>
<sequence>MRTGLHSVTFWLLLVATVLAFGGYSLLLPIVPLWVTEGGAGPFGAGVTTGVLMAVTVATQFAVPWLLRRIGHRWVLVVGMVLMGAPAPLLALSSELAPVLAVTTVRGVGFGMVTVAGSALVAELLDPAEHSRGASRFGLAVGLPLLLLLPTGVAVVDWVGFTAVFVGGTIPLLGAALMLVLRIDRHGPVVAVDDPDAATAGIVAAGSGTVPEVPGRRRGELGPLLAMLAGATAQGGLITFLPVTGTAAAATLALFATAAGALVGRFLAGELVARRELGGRLLVPGVLIGAVGMAAEVVAALLTAGAAPLLVAGALLVGFGFGMVQNDSLVQLFAFGGPARYGRASALWNAAFDSGFGVGAVGLGAVAGPFGFAAAYGAGTAFLLLVAPFTRRPARA</sequence>
<name>A0A511DQ90_9PSEU</name>
<comment type="subcellular location">
    <subcellularLocation>
        <location evidence="1">Cell membrane</location>
        <topology evidence="1">Multi-pass membrane protein</topology>
    </subcellularLocation>
</comment>
<dbReference type="OrthoDB" id="5189108at2"/>
<dbReference type="InterPro" id="IPR036259">
    <property type="entry name" value="MFS_trans_sf"/>
</dbReference>
<feature type="transmembrane region" description="Helical" evidence="5">
    <location>
        <begin position="280"/>
        <end position="301"/>
    </location>
</feature>
<dbReference type="PANTHER" id="PTHR23531:SF1">
    <property type="entry name" value="QUINOLENE RESISTANCE PROTEIN NORA"/>
    <property type="match status" value="1"/>
</dbReference>
<feature type="transmembrane region" description="Helical" evidence="5">
    <location>
        <begin position="74"/>
        <end position="93"/>
    </location>
</feature>
<keyword evidence="2 5" id="KW-0812">Transmembrane</keyword>
<keyword evidence="4 5" id="KW-0472">Membrane</keyword>
<evidence type="ECO:0000313" key="8">
    <source>
        <dbReference type="Proteomes" id="UP000321685"/>
    </source>
</evidence>
<feature type="transmembrane region" description="Helical" evidence="5">
    <location>
        <begin position="346"/>
        <end position="367"/>
    </location>
</feature>
<dbReference type="AlphaFoldDB" id="A0A511DQ90"/>
<evidence type="ECO:0000256" key="3">
    <source>
        <dbReference type="ARBA" id="ARBA00022989"/>
    </source>
</evidence>
<feature type="transmembrane region" description="Helical" evidence="5">
    <location>
        <begin position="137"/>
        <end position="155"/>
    </location>
</feature>
<reference evidence="7 8" key="1">
    <citation type="submission" date="2019-07" db="EMBL/GenBank/DDBJ databases">
        <title>Whole genome shotgun sequence of Pseudonocardia sulfidoxydans NBRC 16205.</title>
        <authorList>
            <person name="Hosoyama A."/>
            <person name="Uohara A."/>
            <person name="Ohji S."/>
            <person name="Ichikawa N."/>
        </authorList>
    </citation>
    <scope>NUCLEOTIDE SEQUENCE [LARGE SCALE GENOMIC DNA]</scope>
    <source>
        <strain evidence="7 8">NBRC 16205</strain>
    </source>
</reference>
<feature type="transmembrane region" description="Helical" evidence="5">
    <location>
        <begin position="373"/>
        <end position="390"/>
    </location>
</feature>
<dbReference type="PANTHER" id="PTHR23531">
    <property type="entry name" value="QUINOLENE RESISTANCE PROTEIN NORA"/>
    <property type="match status" value="1"/>
</dbReference>
<dbReference type="Proteomes" id="UP000321685">
    <property type="component" value="Unassembled WGS sequence"/>
</dbReference>
<evidence type="ECO:0000256" key="1">
    <source>
        <dbReference type="ARBA" id="ARBA00004651"/>
    </source>
</evidence>
<dbReference type="Pfam" id="PF07690">
    <property type="entry name" value="MFS_1"/>
    <property type="match status" value="1"/>
</dbReference>
<evidence type="ECO:0000313" key="7">
    <source>
        <dbReference type="EMBL" id="GEL25914.1"/>
    </source>
</evidence>
<dbReference type="SUPFAM" id="SSF103473">
    <property type="entry name" value="MFS general substrate transporter"/>
    <property type="match status" value="1"/>
</dbReference>
<dbReference type="InterPro" id="IPR011701">
    <property type="entry name" value="MFS"/>
</dbReference>
<dbReference type="GO" id="GO:0022857">
    <property type="term" value="F:transmembrane transporter activity"/>
    <property type="evidence" value="ECO:0007669"/>
    <property type="project" value="InterPro"/>
</dbReference>
<feature type="transmembrane region" description="Helical" evidence="5">
    <location>
        <begin position="105"/>
        <end position="125"/>
    </location>
</feature>
<evidence type="ECO:0000256" key="5">
    <source>
        <dbReference type="SAM" id="Phobius"/>
    </source>
</evidence>
<organism evidence="7 8">
    <name type="scientific">Pseudonocardia sulfidoxydans NBRC 16205</name>
    <dbReference type="NCBI Taxonomy" id="1223511"/>
    <lineage>
        <taxon>Bacteria</taxon>
        <taxon>Bacillati</taxon>
        <taxon>Actinomycetota</taxon>
        <taxon>Actinomycetes</taxon>
        <taxon>Pseudonocardiales</taxon>
        <taxon>Pseudonocardiaceae</taxon>
        <taxon>Pseudonocardia</taxon>
    </lineage>
</organism>
<dbReference type="GO" id="GO:0005886">
    <property type="term" value="C:plasma membrane"/>
    <property type="evidence" value="ECO:0007669"/>
    <property type="project" value="UniProtKB-SubCell"/>
</dbReference>